<accession>A0A0J8DTS1</accession>
<gene>
    <name evidence="1" type="ORF">BVRB_023950</name>
</gene>
<dbReference type="EMBL" id="KQ095471">
    <property type="protein sequence ID" value="KMS94185.1"/>
    <property type="molecule type" value="Genomic_DNA"/>
</dbReference>
<protein>
    <submittedName>
        <fullName evidence="1">Uncharacterized protein</fullName>
    </submittedName>
</protein>
<dbReference type="Gramene" id="KMS94185">
    <property type="protein sequence ID" value="KMS94185"/>
    <property type="gene ID" value="BVRB_023950"/>
</dbReference>
<evidence type="ECO:0000313" key="2">
    <source>
        <dbReference type="Proteomes" id="UP000035740"/>
    </source>
</evidence>
<sequence length="151" mass="17467">MVPGEFSVSHLNEVHFQLNQVRKFVDMIGSDGQRLGIVPCNIFSHSEVVRLLFDLQNPDMDIFGQAQILWQDAGFRNRYLFRRIIPQAMNNSAPFLFVRDIFRSACVQFDETKNVVLYMLCGICSDHGYLTQDPGRTAMVRTLWHLDEALR</sequence>
<dbReference type="Proteomes" id="UP000035740">
    <property type="component" value="Unassembled WGS sequence"/>
</dbReference>
<organism evidence="1 2">
    <name type="scientific">Beta vulgaris subsp. vulgaris</name>
    <name type="common">Beet</name>
    <dbReference type="NCBI Taxonomy" id="3555"/>
    <lineage>
        <taxon>Eukaryota</taxon>
        <taxon>Viridiplantae</taxon>
        <taxon>Streptophyta</taxon>
        <taxon>Embryophyta</taxon>
        <taxon>Tracheophyta</taxon>
        <taxon>Spermatophyta</taxon>
        <taxon>Magnoliopsida</taxon>
        <taxon>eudicotyledons</taxon>
        <taxon>Gunneridae</taxon>
        <taxon>Pentapetalae</taxon>
        <taxon>Caryophyllales</taxon>
        <taxon>Chenopodiaceae</taxon>
        <taxon>Betoideae</taxon>
        <taxon>Beta</taxon>
    </lineage>
</organism>
<evidence type="ECO:0000313" key="1">
    <source>
        <dbReference type="EMBL" id="KMS94185.1"/>
    </source>
</evidence>
<reference evidence="1 2" key="1">
    <citation type="journal article" date="2014" name="Nature">
        <title>The genome of the recently domesticated crop plant sugar beet (Beta vulgaris).</title>
        <authorList>
            <person name="Dohm J.C."/>
            <person name="Minoche A.E."/>
            <person name="Holtgrawe D."/>
            <person name="Capella-Gutierrez S."/>
            <person name="Zakrzewski F."/>
            <person name="Tafer H."/>
            <person name="Rupp O."/>
            <person name="Sorensen T.R."/>
            <person name="Stracke R."/>
            <person name="Reinhardt R."/>
            <person name="Goesmann A."/>
            <person name="Kraft T."/>
            <person name="Schulz B."/>
            <person name="Stadler P.F."/>
            <person name="Schmidt T."/>
            <person name="Gabaldon T."/>
            <person name="Lehrach H."/>
            <person name="Weisshaar B."/>
            <person name="Himmelbauer H."/>
        </authorList>
    </citation>
    <scope>NUCLEOTIDE SEQUENCE [LARGE SCALE GENOMIC DNA]</scope>
    <source>
        <tissue evidence="1">Taproot</tissue>
    </source>
</reference>
<dbReference type="AlphaFoldDB" id="A0A0J8DTS1"/>
<proteinExistence type="predicted"/>
<feature type="non-terminal residue" evidence="1">
    <location>
        <position position="151"/>
    </location>
</feature>
<name>A0A0J8DTS1_BETVV</name>
<keyword evidence="2" id="KW-1185">Reference proteome</keyword>